<reference evidence="1 2" key="1">
    <citation type="journal article" date="2009" name="Science">
        <title>Green evolution and dynamic adaptations revealed by genomes of the marine picoeukaryotes Micromonas.</title>
        <authorList>
            <person name="Worden A.Z."/>
            <person name="Lee J.H."/>
            <person name="Mock T."/>
            <person name="Rouze P."/>
            <person name="Simmons M.P."/>
            <person name="Aerts A.L."/>
            <person name="Allen A.E."/>
            <person name="Cuvelier M.L."/>
            <person name="Derelle E."/>
            <person name="Everett M.V."/>
            <person name="Foulon E."/>
            <person name="Grimwood J."/>
            <person name="Gundlach H."/>
            <person name="Henrissat B."/>
            <person name="Napoli C."/>
            <person name="McDonald S.M."/>
            <person name="Parker M.S."/>
            <person name="Rombauts S."/>
            <person name="Salamov A."/>
            <person name="Von Dassow P."/>
            <person name="Badger J.H."/>
            <person name="Coutinho P.M."/>
            <person name="Demir E."/>
            <person name="Dubchak I."/>
            <person name="Gentemann C."/>
            <person name="Eikrem W."/>
            <person name="Gready J.E."/>
            <person name="John U."/>
            <person name="Lanier W."/>
            <person name="Lindquist E.A."/>
            <person name="Lucas S."/>
            <person name="Mayer K.F."/>
            <person name="Moreau H."/>
            <person name="Not F."/>
            <person name="Otillar R."/>
            <person name="Panaud O."/>
            <person name="Pangilinan J."/>
            <person name="Paulsen I."/>
            <person name="Piegu B."/>
            <person name="Poliakov A."/>
            <person name="Robbens S."/>
            <person name="Schmutz J."/>
            <person name="Toulza E."/>
            <person name="Wyss T."/>
            <person name="Zelensky A."/>
            <person name="Zhou K."/>
            <person name="Armbrust E.V."/>
            <person name="Bhattacharya D."/>
            <person name="Goodenough U.W."/>
            <person name="Van de Peer Y."/>
            <person name="Grigoriev I.V."/>
        </authorList>
    </citation>
    <scope>NUCLEOTIDE SEQUENCE [LARGE SCALE GENOMIC DNA]</scope>
    <source>
        <strain evidence="1 2">CCMP1545</strain>
    </source>
</reference>
<evidence type="ECO:0000313" key="2">
    <source>
        <dbReference type="Proteomes" id="UP000001876"/>
    </source>
</evidence>
<gene>
    <name evidence="1" type="ORF">MICPUCDRAFT_54884</name>
</gene>
<dbReference type="RefSeq" id="XP_003064898.1">
    <property type="nucleotide sequence ID" value="XM_003064852.1"/>
</dbReference>
<keyword evidence="2" id="KW-1185">Reference proteome</keyword>
<name>C1NAF6_MICPC</name>
<accession>C1NAF6</accession>
<organism evidence="2">
    <name type="scientific">Micromonas pusilla (strain CCMP1545)</name>
    <name type="common">Picoplanktonic green alga</name>
    <dbReference type="NCBI Taxonomy" id="564608"/>
    <lineage>
        <taxon>Eukaryota</taxon>
        <taxon>Viridiplantae</taxon>
        <taxon>Chlorophyta</taxon>
        <taxon>Mamiellophyceae</taxon>
        <taxon>Mamiellales</taxon>
        <taxon>Mamiellaceae</taxon>
        <taxon>Micromonas</taxon>
    </lineage>
</organism>
<protein>
    <submittedName>
        <fullName evidence="1">Predicted protein</fullName>
    </submittedName>
</protein>
<dbReference type="KEGG" id="mpp:MICPUCDRAFT_54884"/>
<dbReference type="EMBL" id="GG663753">
    <property type="protein sequence ID" value="EEH50878.1"/>
    <property type="molecule type" value="Genomic_DNA"/>
</dbReference>
<dbReference type="GeneID" id="9690395"/>
<dbReference type="AlphaFoldDB" id="C1NAF6"/>
<dbReference type="Proteomes" id="UP000001876">
    <property type="component" value="Unassembled WGS sequence"/>
</dbReference>
<sequence length="65" mass="7201">MAISAPATAPQQRHFRHCYCCSAPIQQERSHSRLTVVRERLTVVAFYAVGREETRNERASAAGAG</sequence>
<proteinExistence type="predicted"/>
<evidence type="ECO:0000313" key="1">
    <source>
        <dbReference type="EMBL" id="EEH50878.1"/>
    </source>
</evidence>